<proteinExistence type="predicted"/>
<dbReference type="EMBL" id="QSUG01000013">
    <property type="protein sequence ID" value="RGN21490.1"/>
    <property type="molecule type" value="Genomic_DNA"/>
</dbReference>
<comment type="caution">
    <text evidence="1">The sequence shown here is derived from an EMBL/GenBank/DDBJ whole genome shotgun (WGS) entry which is preliminary data.</text>
</comment>
<accession>A0A3E5AKW7</accession>
<dbReference type="AlphaFoldDB" id="A0A3E5AKW7"/>
<evidence type="ECO:0000313" key="1">
    <source>
        <dbReference type="EMBL" id="RGN21490.1"/>
    </source>
</evidence>
<gene>
    <name evidence="1" type="ORF">DXB72_11825</name>
</gene>
<dbReference type="Proteomes" id="UP000260970">
    <property type="component" value="Unassembled WGS sequence"/>
</dbReference>
<reference evidence="1 2" key="1">
    <citation type="submission" date="2018-08" db="EMBL/GenBank/DDBJ databases">
        <title>A genome reference for cultivated species of the human gut microbiota.</title>
        <authorList>
            <person name="Zou Y."/>
            <person name="Xue W."/>
            <person name="Luo G."/>
        </authorList>
    </citation>
    <scope>NUCLEOTIDE SEQUENCE [LARGE SCALE GENOMIC DNA]</scope>
    <source>
        <strain evidence="1 2">OM05-6AA</strain>
    </source>
</reference>
<evidence type="ECO:0000313" key="2">
    <source>
        <dbReference type="Proteomes" id="UP000260970"/>
    </source>
</evidence>
<sequence>MLYDENITIKQIVYLLISCGFQKCELWTEKAYINANHHTKRFRSHRIASKKMNLLHEAGMDYKDAQKLVIMEGKQKVNKTNSSLLGKPLWIGTIQELSNKQSLWNKSVCDCCIKGLFRKKIQIIIKDGNIDT</sequence>
<protein>
    <submittedName>
        <fullName evidence="1">Uncharacterized protein</fullName>
    </submittedName>
</protein>
<organism evidence="1 2">
    <name type="scientific">Agathobacter rectalis</name>
    <dbReference type="NCBI Taxonomy" id="39491"/>
    <lineage>
        <taxon>Bacteria</taxon>
        <taxon>Bacillati</taxon>
        <taxon>Bacillota</taxon>
        <taxon>Clostridia</taxon>
        <taxon>Lachnospirales</taxon>
        <taxon>Lachnospiraceae</taxon>
        <taxon>Agathobacter</taxon>
    </lineage>
</organism>
<name>A0A3E5AKW7_9FIRM</name>
<dbReference type="RefSeq" id="WP_117690714.1">
    <property type="nucleotide sequence ID" value="NZ_QSUE01000011.1"/>
</dbReference>